<feature type="region of interest" description="Disordered" evidence="1">
    <location>
        <begin position="474"/>
        <end position="500"/>
    </location>
</feature>
<dbReference type="Pfam" id="PF12034">
    <property type="entry name" value="YfbK_C"/>
    <property type="match status" value="1"/>
</dbReference>
<dbReference type="Proteomes" id="UP000662747">
    <property type="component" value="Chromosome"/>
</dbReference>
<sequence length="500" mass="54608">MKPAFFKALCGVLLLLAAPALAQNGTFLGAVVARADLRPLAGVRVTATSPALKTEQMAVTDAQGNYRIPQLPPGTYALRFEKESFLPFTKTDLRLKAGGIVRVNVELTSAANPGEPRAVNPFPTVDKGMPPIFQEPSPSIAVERPVNGQDPARTFQSVAPLAPPLHTEAEGIARYLPTYLAPRESPGDPPAWALKQLTPLTEGAQYFYRDSDDSSRSHSKPGSNGVNPTIDTEEDRFSVFFVGVDTTPYAVARDYLQRDVLPDERTVWAESFINSFDYGDSGDVHGPFVIEAEGFPSPSRKGYHVVRITLRAREALPDVDVQVEFDRAAVARYRLVGYERAMPAPESLDEDDEPKTPLAPGQAVTAIYEVKVHGPAIAFGMLRIHYDVAGGTSWRRVQKLLPSSVLRTSYARAAPATRLAYVAAAFAEKLRGSYWTRTLDWARLAALCDDVGEPFHGRPDVVELGALIRKAQGLDKRKDKYEATSPASAMDYDRAPELGN</sequence>
<feature type="compositionally biased region" description="Polar residues" evidence="1">
    <location>
        <begin position="220"/>
        <end position="230"/>
    </location>
</feature>
<evidence type="ECO:0000313" key="5">
    <source>
        <dbReference type="EMBL" id="QSQ23012.1"/>
    </source>
</evidence>
<evidence type="ECO:0000256" key="2">
    <source>
        <dbReference type="SAM" id="SignalP"/>
    </source>
</evidence>
<dbReference type="RefSeq" id="WP_206724588.1">
    <property type="nucleotide sequence ID" value="NZ_CP071090.1"/>
</dbReference>
<feature type="domain" description="Uncharacterized protein YfbK C-terminal" evidence="3">
    <location>
        <begin position="318"/>
        <end position="447"/>
    </location>
</feature>
<reference evidence="5 6" key="1">
    <citation type="submission" date="2021-02" db="EMBL/GenBank/DDBJ databases">
        <title>De Novo genome assembly of isolated myxobacteria.</title>
        <authorList>
            <person name="Stevens D.C."/>
        </authorList>
    </citation>
    <scope>NUCLEOTIDE SEQUENCE [LARGE SCALE GENOMIC DNA]</scope>
    <source>
        <strain evidence="6">SCPEA02</strain>
    </source>
</reference>
<feature type="signal peptide" evidence="2">
    <location>
        <begin position="1"/>
        <end position="22"/>
    </location>
</feature>
<feature type="compositionally biased region" description="Basic and acidic residues" evidence="1">
    <location>
        <begin position="491"/>
        <end position="500"/>
    </location>
</feature>
<name>A0ABX7NVQ8_9BACT</name>
<evidence type="ECO:0000256" key="1">
    <source>
        <dbReference type="SAM" id="MobiDB-lite"/>
    </source>
</evidence>
<dbReference type="InterPro" id="IPR013784">
    <property type="entry name" value="Carb-bd-like_fold"/>
</dbReference>
<keyword evidence="6" id="KW-1185">Reference proteome</keyword>
<dbReference type="Gene3D" id="2.60.40.1120">
    <property type="entry name" value="Carboxypeptidase-like, regulatory domain"/>
    <property type="match status" value="1"/>
</dbReference>
<accession>A0ABX7NVQ8</accession>
<gene>
    <name evidence="5" type="ORF">JY651_49330</name>
</gene>
<protein>
    <submittedName>
        <fullName evidence="5">von Willebrand factor type A domain-containing protein</fullName>
    </submittedName>
</protein>
<evidence type="ECO:0000259" key="3">
    <source>
        <dbReference type="Pfam" id="PF12034"/>
    </source>
</evidence>
<dbReference type="InterPro" id="IPR021908">
    <property type="entry name" value="YfbK_C"/>
</dbReference>
<proteinExistence type="predicted"/>
<evidence type="ECO:0000259" key="4">
    <source>
        <dbReference type="Pfam" id="PF12450"/>
    </source>
</evidence>
<dbReference type="InterPro" id="IPR022156">
    <property type="entry name" value="Uncharacterised_YfbK_N"/>
</dbReference>
<organism evidence="5 6">
    <name type="scientific">Pyxidicoccus parkwayensis</name>
    <dbReference type="NCBI Taxonomy" id="2813578"/>
    <lineage>
        <taxon>Bacteria</taxon>
        <taxon>Pseudomonadati</taxon>
        <taxon>Myxococcota</taxon>
        <taxon>Myxococcia</taxon>
        <taxon>Myxococcales</taxon>
        <taxon>Cystobacterineae</taxon>
        <taxon>Myxococcaceae</taxon>
        <taxon>Pyxidicoccus</taxon>
    </lineage>
</organism>
<dbReference type="EMBL" id="CP071090">
    <property type="protein sequence ID" value="QSQ23012.1"/>
    <property type="molecule type" value="Genomic_DNA"/>
</dbReference>
<feature type="region of interest" description="Disordered" evidence="1">
    <location>
        <begin position="210"/>
        <end position="231"/>
    </location>
</feature>
<evidence type="ECO:0000313" key="6">
    <source>
        <dbReference type="Proteomes" id="UP000662747"/>
    </source>
</evidence>
<dbReference type="Pfam" id="PF12450">
    <property type="entry name" value="vWF_A"/>
    <property type="match status" value="1"/>
</dbReference>
<feature type="chain" id="PRO_5047309898" evidence="2">
    <location>
        <begin position="23"/>
        <end position="500"/>
    </location>
</feature>
<dbReference type="Pfam" id="PF13620">
    <property type="entry name" value="CarboxypepD_reg"/>
    <property type="match status" value="1"/>
</dbReference>
<feature type="domain" description="Uncharacterised protein YfbK N-terminal" evidence="4">
    <location>
        <begin position="226"/>
        <end position="307"/>
    </location>
</feature>
<keyword evidence="2" id="KW-0732">Signal</keyword>
<dbReference type="SUPFAM" id="SSF49452">
    <property type="entry name" value="Starch-binding domain-like"/>
    <property type="match status" value="1"/>
</dbReference>